<comment type="caution">
    <text evidence="3">The sequence shown here is derived from an EMBL/GenBank/DDBJ whole genome shotgun (WGS) entry which is preliminary data.</text>
</comment>
<keyword evidence="2" id="KW-1133">Transmembrane helix</keyword>
<evidence type="ECO:0000313" key="4">
    <source>
        <dbReference type="Proteomes" id="UP001583172"/>
    </source>
</evidence>
<feature type="region of interest" description="Disordered" evidence="1">
    <location>
        <begin position="410"/>
        <end position="432"/>
    </location>
</feature>
<feature type="transmembrane region" description="Helical" evidence="2">
    <location>
        <begin position="324"/>
        <end position="343"/>
    </location>
</feature>
<keyword evidence="4" id="KW-1185">Reference proteome</keyword>
<feature type="compositionally biased region" description="Pro residues" evidence="1">
    <location>
        <begin position="577"/>
        <end position="587"/>
    </location>
</feature>
<keyword evidence="2" id="KW-0472">Membrane</keyword>
<organism evidence="3 4">
    <name type="scientific">Humicola insolens</name>
    <name type="common">Soft-rot fungus</name>
    <dbReference type="NCBI Taxonomy" id="85995"/>
    <lineage>
        <taxon>Eukaryota</taxon>
        <taxon>Fungi</taxon>
        <taxon>Dikarya</taxon>
        <taxon>Ascomycota</taxon>
        <taxon>Pezizomycotina</taxon>
        <taxon>Sordariomycetes</taxon>
        <taxon>Sordariomycetidae</taxon>
        <taxon>Sordariales</taxon>
        <taxon>Chaetomiaceae</taxon>
        <taxon>Mycothermus</taxon>
    </lineage>
</organism>
<feature type="transmembrane region" description="Helical" evidence="2">
    <location>
        <begin position="236"/>
        <end position="266"/>
    </location>
</feature>
<feature type="transmembrane region" description="Helical" evidence="2">
    <location>
        <begin position="167"/>
        <end position="190"/>
    </location>
</feature>
<feature type="region of interest" description="Disordered" evidence="1">
    <location>
        <begin position="552"/>
        <end position="710"/>
    </location>
</feature>
<accession>A0ABR3VCG3</accession>
<evidence type="ECO:0000256" key="1">
    <source>
        <dbReference type="SAM" id="MobiDB-lite"/>
    </source>
</evidence>
<feature type="compositionally biased region" description="Low complexity" evidence="1">
    <location>
        <begin position="588"/>
        <end position="597"/>
    </location>
</feature>
<dbReference type="EMBL" id="JAZGSY010000170">
    <property type="protein sequence ID" value="KAL1839192.1"/>
    <property type="molecule type" value="Genomic_DNA"/>
</dbReference>
<dbReference type="Proteomes" id="UP001583172">
    <property type="component" value="Unassembled WGS sequence"/>
</dbReference>
<sequence>MSPLLVARVALGAVGWLESRDDDTSLTTLGTLSRTTTTTTNNTTTTNSTGGFQAANNRTATQQMFLNELRFSAAKSIRTSTIILASFNIIAAFATALGILVDGYFRKKRNDRQWRFLRNGFNFVPEADVYPLVLSVGIFMQSFAFAGAQSTGLDSFFGRGCTWLAQLLLPAVFLAPYIQLVFGVEVAIRAVKKKPFEPRGKYNVSICLIIVVMMLLANFLVAMFDQSPNFCISSLFWFVAHYAEMCFGLLVAITSILLICAVTIFVRLHRSIKVEVTARVAASRMVYYLALAAISNSFMIPFFYSESFLDRRAQRTMSPTLAMVASVVATVSGLMTGGLYLFLKSSTMAVISPRDKAGEYENRRVLYKNNPDDSDDAGVASHIWNPVPGPALYRTESEASLITNEKDEEAMGGLPKETAVNGGRRSAETTRTKSFVSSVASVLMPRAPEPARIPFAAVGHARKRSYSLFPKTAIGPKSSVGILPATTYNPADALKPPPSMANLANMRHRRDSSLVSSATVQIGIRLSSVDDLPAKKAEVNDNVVHTLDCPKVAKQGSLPSPKRAGTIGGSPTTETAPAPPPPPPPPVEQVMAAVPEPLKVKTQLAEQTSAKPPSSSSSSSSSDPTSDNYTLSPTVYSPDTPTTRMKLPSPRGVGFTAPPPTGNPKATATATAQARPPTRTGTSPPRSPPRRRGTGETTPLPADAAKGEWI</sequence>
<evidence type="ECO:0000256" key="2">
    <source>
        <dbReference type="SAM" id="Phobius"/>
    </source>
</evidence>
<feature type="compositionally biased region" description="Polar residues" evidence="1">
    <location>
        <begin position="604"/>
        <end position="613"/>
    </location>
</feature>
<feature type="transmembrane region" description="Helical" evidence="2">
    <location>
        <begin position="82"/>
        <end position="106"/>
    </location>
</feature>
<evidence type="ECO:0008006" key="5">
    <source>
        <dbReference type="Google" id="ProtNLM"/>
    </source>
</evidence>
<keyword evidence="2" id="KW-0812">Transmembrane</keyword>
<protein>
    <recommendedName>
        <fullName evidence="5">Pheromone receptor</fullName>
    </recommendedName>
</protein>
<reference evidence="3 4" key="1">
    <citation type="journal article" date="2024" name="Commun. Biol.">
        <title>Comparative genomic analysis of thermophilic fungi reveals convergent evolutionary adaptations and gene losses.</title>
        <authorList>
            <person name="Steindorff A.S."/>
            <person name="Aguilar-Pontes M.V."/>
            <person name="Robinson A.J."/>
            <person name="Andreopoulos B."/>
            <person name="LaButti K."/>
            <person name="Kuo A."/>
            <person name="Mondo S."/>
            <person name="Riley R."/>
            <person name="Otillar R."/>
            <person name="Haridas S."/>
            <person name="Lipzen A."/>
            <person name="Grimwood J."/>
            <person name="Schmutz J."/>
            <person name="Clum A."/>
            <person name="Reid I.D."/>
            <person name="Moisan M.C."/>
            <person name="Butler G."/>
            <person name="Nguyen T.T.M."/>
            <person name="Dewar K."/>
            <person name="Conant G."/>
            <person name="Drula E."/>
            <person name="Henrissat B."/>
            <person name="Hansel C."/>
            <person name="Singer S."/>
            <person name="Hutchinson M.I."/>
            <person name="de Vries R.P."/>
            <person name="Natvig D.O."/>
            <person name="Powell A.J."/>
            <person name="Tsang A."/>
            <person name="Grigoriev I.V."/>
        </authorList>
    </citation>
    <scope>NUCLEOTIDE SEQUENCE [LARGE SCALE GENOMIC DNA]</scope>
    <source>
        <strain evidence="3 4">CBS 620.91</strain>
    </source>
</reference>
<name>A0ABR3VCG3_HUMIN</name>
<feature type="compositionally biased region" description="Polar residues" evidence="1">
    <location>
        <begin position="623"/>
        <end position="643"/>
    </location>
</feature>
<feature type="transmembrane region" description="Helical" evidence="2">
    <location>
        <begin position="286"/>
        <end position="304"/>
    </location>
</feature>
<feature type="transmembrane region" description="Helical" evidence="2">
    <location>
        <begin position="202"/>
        <end position="224"/>
    </location>
</feature>
<feature type="compositionally biased region" description="Low complexity" evidence="1">
    <location>
        <begin position="666"/>
        <end position="684"/>
    </location>
</feature>
<feature type="transmembrane region" description="Helical" evidence="2">
    <location>
        <begin position="127"/>
        <end position="147"/>
    </location>
</feature>
<proteinExistence type="predicted"/>
<gene>
    <name evidence="3" type="ORF">VTJ49DRAFT_1781</name>
</gene>
<evidence type="ECO:0000313" key="3">
    <source>
        <dbReference type="EMBL" id="KAL1839192.1"/>
    </source>
</evidence>